<name>A0A1D9FZE3_MOOP1</name>
<accession>A0A1D9FZE3</accession>
<dbReference type="Proteomes" id="UP000176944">
    <property type="component" value="Chromosome"/>
</dbReference>
<proteinExistence type="predicted"/>
<reference evidence="2" key="1">
    <citation type="submission" date="2016-10" db="EMBL/GenBank/DDBJ databases">
        <title>Comparative genomics uncovers the prolific and rare metabolic potential of the cyanobacterial genus Moorea.</title>
        <authorList>
            <person name="Leao T."/>
            <person name="Castelao G."/>
            <person name="Korobeynikov A."/>
            <person name="Monroe E.A."/>
            <person name="Podell S."/>
            <person name="Glukhov E."/>
            <person name="Allen E."/>
            <person name="Gerwick W.H."/>
            <person name="Gerwick L."/>
        </authorList>
    </citation>
    <scope>NUCLEOTIDE SEQUENCE [LARGE SCALE GENOMIC DNA]</scope>
    <source>
        <strain evidence="2">JHB</strain>
    </source>
</reference>
<evidence type="ECO:0000313" key="1">
    <source>
        <dbReference type="EMBL" id="AOY80736.1"/>
    </source>
</evidence>
<dbReference type="EMBL" id="CP017708">
    <property type="protein sequence ID" value="AOY80736.1"/>
    <property type="molecule type" value="Genomic_DNA"/>
</dbReference>
<protein>
    <submittedName>
        <fullName evidence="1">Uncharacterized protein</fullName>
    </submittedName>
</protein>
<evidence type="ECO:0000313" key="2">
    <source>
        <dbReference type="Proteomes" id="UP000176944"/>
    </source>
</evidence>
<gene>
    <name evidence="1" type="ORF">BJP36_13230</name>
</gene>
<organism evidence="1 2">
    <name type="scientific">Moorena producens (strain JHB)</name>
    <dbReference type="NCBI Taxonomy" id="1454205"/>
    <lineage>
        <taxon>Bacteria</taxon>
        <taxon>Bacillati</taxon>
        <taxon>Cyanobacteriota</taxon>
        <taxon>Cyanophyceae</taxon>
        <taxon>Coleofasciculales</taxon>
        <taxon>Coleofasciculaceae</taxon>
        <taxon>Moorena</taxon>
    </lineage>
</organism>
<sequence length="89" mass="9849">MVAVEFWFISNKIPLLGGLIEFLGKHSAVSRQLSANALRARCLDAKREWGKPPQVGAASLLEVLLNERGKHSFNLSSLAERPGIHSLWL</sequence>
<dbReference type="AlphaFoldDB" id="A0A1D9FZE3"/>